<evidence type="ECO:0000313" key="1">
    <source>
        <dbReference type="EMBL" id="CAA6822588.1"/>
    </source>
</evidence>
<accession>A0A6S6U312</accession>
<proteinExistence type="predicted"/>
<organism evidence="1">
    <name type="scientific">uncultured Sulfurovum sp</name>
    <dbReference type="NCBI Taxonomy" id="269237"/>
    <lineage>
        <taxon>Bacteria</taxon>
        <taxon>Pseudomonadati</taxon>
        <taxon>Campylobacterota</taxon>
        <taxon>Epsilonproteobacteria</taxon>
        <taxon>Campylobacterales</taxon>
        <taxon>Sulfurovaceae</taxon>
        <taxon>Sulfurovum</taxon>
        <taxon>environmental samples</taxon>
    </lineage>
</organism>
<reference evidence="1" key="1">
    <citation type="submission" date="2020-01" db="EMBL/GenBank/DDBJ databases">
        <authorList>
            <person name="Meier V. D."/>
            <person name="Meier V D."/>
        </authorList>
    </citation>
    <scope>NUCLEOTIDE SEQUENCE</scope>
    <source>
        <strain evidence="1">HLG_WM_MAG_01</strain>
    </source>
</reference>
<gene>
    <name evidence="1" type="ORF">HELGO_WM807</name>
</gene>
<name>A0A6S6U312_9BACT</name>
<dbReference type="EMBL" id="CACVAS010000117">
    <property type="protein sequence ID" value="CAA6822588.1"/>
    <property type="molecule type" value="Genomic_DNA"/>
</dbReference>
<dbReference type="AlphaFoldDB" id="A0A6S6U312"/>
<protein>
    <submittedName>
        <fullName evidence="1">Uncharacterized protein</fullName>
    </submittedName>
</protein>
<sequence length="47" mass="5380">MCRVYGVITPPIPLEVKVIPLRHNHNYCLMTTQGYSQNMISKGYVLT</sequence>